<keyword evidence="2" id="KW-0547">Nucleotide-binding</keyword>
<sequence length="336" mass="37674">MASSLNRVLQGRKLSYKLIEVLKSPSIFKATIVPKSQQMPSVNKHVVIKDVALERELRAHQLPAIKASPYIRQALDVIEKREDEDWSPSPPSITNRIVLEWMDTDLWLARPLDKGFSNPKLPQIVARSILDALVVFQEMKGVHTDINPNNIFISNLDAPLPTVKLGDLDNAFSEGVAKNSQNAQTHETRAPEVWQGLGVWHTSDIWSLGVTLSHWLMSRGLFGPCDKIIQDHNTAWCLAKIFRLIGPIDLPENPEYQDEFELAAALEASGYMDPNTGEPKPYINVGSLREELQKLPRDICSESCIDFIEHLLVIDPAKRPTAKVALQHPFLQSTAS</sequence>
<keyword evidence="1" id="KW-0808">Transferase</keyword>
<dbReference type="GO" id="GO:0005524">
    <property type="term" value="F:ATP binding"/>
    <property type="evidence" value="ECO:0007669"/>
    <property type="project" value="UniProtKB-KW"/>
</dbReference>
<protein>
    <recommendedName>
        <fullName evidence="4">Protein kinase domain-containing protein</fullName>
    </recommendedName>
</protein>
<dbReference type="InterPro" id="IPR050117">
    <property type="entry name" value="MAPK"/>
</dbReference>
<dbReference type="Pfam" id="PF00069">
    <property type="entry name" value="Pkinase"/>
    <property type="match status" value="1"/>
</dbReference>
<evidence type="ECO:0000313" key="5">
    <source>
        <dbReference type="EMBL" id="KKK17156.1"/>
    </source>
</evidence>
<dbReference type="EMBL" id="JZBS01002822">
    <property type="protein sequence ID" value="KKK17156.1"/>
    <property type="molecule type" value="Genomic_DNA"/>
</dbReference>
<dbReference type="SUPFAM" id="SSF56112">
    <property type="entry name" value="Protein kinase-like (PK-like)"/>
    <property type="match status" value="1"/>
</dbReference>
<evidence type="ECO:0000256" key="2">
    <source>
        <dbReference type="ARBA" id="ARBA00022741"/>
    </source>
</evidence>
<dbReference type="PROSITE" id="PS50011">
    <property type="entry name" value="PROTEIN_KINASE_DOM"/>
    <property type="match status" value="1"/>
</dbReference>
<dbReference type="InterPro" id="IPR000719">
    <property type="entry name" value="Prot_kinase_dom"/>
</dbReference>
<evidence type="ECO:0000259" key="4">
    <source>
        <dbReference type="PROSITE" id="PS50011"/>
    </source>
</evidence>
<keyword evidence="3" id="KW-0067">ATP-binding</keyword>
<proteinExistence type="predicted"/>
<evidence type="ECO:0000313" key="6">
    <source>
        <dbReference type="Proteomes" id="UP000034291"/>
    </source>
</evidence>
<dbReference type="PANTHER" id="PTHR24055">
    <property type="entry name" value="MITOGEN-ACTIVATED PROTEIN KINASE"/>
    <property type="match status" value="1"/>
</dbReference>
<evidence type="ECO:0000256" key="1">
    <source>
        <dbReference type="ARBA" id="ARBA00022527"/>
    </source>
</evidence>
<dbReference type="AlphaFoldDB" id="A0A0F8V2E5"/>
<dbReference type="OrthoDB" id="5979581at2759"/>
<keyword evidence="6" id="KW-1185">Reference proteome</keyword>
<evidence type="ECO:0000256" key="3">
    <source>
        <dbReference type="ARBA" id="ARBA00022840"/>
    </source>
</evidence>
<keyword evidence="1" id="KW-0723">Serine/threonine-protein kinase</keyword>
<dbReference type="SMART" id="SM00220">
    <property type="entry name" value="S_TKc"/>
    <property type="match status" value="1"/>
</dbReference>
<dbReference type="STRING" id="308745.A0A0F8V2E5"/>
<dbReference type="InterPro" id="IPR011009">
    <property type="entry name" value="Kinase-like_dom_sf"/>
</dbReference>
<name>A0A0F8V2E5_9EURO</name>
<organism evidence="5 6">
    <name type="scientific">Aspergillus rambellii</name>
    <dbReference type="NCBI Taxonomy" id="308745"/>
    <lineage>
        <taxon>Eukaryota</taxon>
        <taxon>Fungi</taxon>
        <taxon>Dikarya</taxon>
        <taxon>Ascomycota</taxon>
        <taxon>Pezizomycotina</taxon>
        <taxon>Eurotiomycetes</taxon>
        <taxon>Eurotiomycetidae</taxon>
        <taxon>Eurotiales</taxon>
        <taxon>Aspergillaceae</taxon>
        <taxon>Aspergillus</taxon>
        <taxon>Aspergillus subgen. Nidulantes</taxon>
    </lineage>
</organism>
<feature type="domain" description="Protein kinase" evidence="4">
    <location>
        <begin position="1"/>
        <end position="331"/>
    </location>
</feature>
<dbReference type="Proteomes" id="UP000034291">
    <property type="component" value="Unassembled WGS sequence"/>
</dbReference>
<dbReference type="Gene3D" id="1.10.510.10">
    <property type="entry name" value="Transferase(Phosphotransferase) domain 1"/>
    <property type="match status" value="1"/>
</dbReference>
<comment type="caution">
    <text evidence="5">The sequence shown here is derived from an EMBL/GenBank/DDBJ whole genome shotgun (WGS) entry which is preliminary data.</text>
</comment>
<gene>
    <name evidence="5" type="ORF">ARAM_007143</name>
</gene>
<keyword evidence="1" id="KW-0418">Kinase</keyword>
<accession>A0A0F8V2E5</accession>
<reference evidence="5 6" key="1">
    <citation type="submission" date="2015-02" db="EMBL/GenBank/DDBJ databases">
        <title>Draft Genome Sequences of Two Closely-Related Aflatoxigenic Aspergillus Species Obtained from the Cote d'Ivoire.</title>
        <authorList>
            <person name="Moore G.G."/>
            <person name="Beltz S.B."/>
            <person name="Mack B.M."/>
        </authorList>
    </citation>
    <scope>NUCLEOTIDE SEQUENCE [LARGE SCALE GENOMIC DNA]</scope>
    <source>
        <strain evidence="5 6">SRRC1468</strain>
    </source>
</reference>
<dbReference type="GO" id="GO:0004674">
    <property type="term" value="F:protein serine/threonine kinase activity"/>
    <property type="evidence" value="ECO:0007669"/>
    <property type="project" value="UniProtKB-KW"/>
</dbReference>